<dbReference type="InterPro" id="IPR010344">
    <property type="entry name" value="YbjH"/>
</dbReference>
<reference evidence="1 2" key="1">
    <citation type="submission" date="2022-10" db="EMBL/GenBank/DDBJ databases">
        <title>Marinomonas transparenta sp. nov. and Marinomonas sargassi sp. nov., isolated from marine alga (Sargassum natans (L.) Gaillon).</title>
        <authorList>
            <person name="Wang Y."/>
        </authorList>
    </citation>
    <scope>NUCLEOTIDE SEQUENCE [LARGE SCALE GENOMIC DNA]</scope>
    <source>
        <strain evidence="1 2">C2222</strain>
    </source>
</reference>
<sequence>MNSNAETDLHFGEPFQSSKLRTSQMDLGGVGIMQMPSARMADEGTLSFGYSHNDEYQFYTLSFQLMPWLESVIRYTEVDDVLYSSDESFSGDTSYADKGLDTKIKLWKESHLLPDLSVGLRDIGGTGLFDGEFIAASKNFSTESHGQFDFTLGIGWGYLGTRGTLDNPLCSTAEHFCNRSAGFSGNGGSIDFQRWFTGRSSFFGGIVYQPPSLPLQFKLEYDGNDYSSDRPVTNAGVNMTPETPWNFGAVYSVNDAFNLRLGYERGTTLTLGFTLAANLNTLPTISHDAPIKVAKDSRPTTLDEVNWEDLTQSLYQASGYQTKSIHTVNNQVSVVATQDKYRDRNKALERASSIFEKQLPSNIESYEVIEENQGLPLVSTKVSAEKFQHFINVEYLKPKIEDTYSISPSDYLNTSSIHIPNTPLNFSLYPHLNQSFGSPESFYLYNLSINAEASYWLNSKLLLSGVASTNLVNNYDKLNFTVPSDGTSNYRVRTLIRAYVQESDSNIKNLQLTMFQKYEKNWYQQFYAGYLERMFAGIGSEVLYRPINSNWAIGADWNSISQRDPDSTFGLFDSENSYGNNAKVLANGTTGHISLYYLPQWSLLNDTLLQVDAGKFLATDVGVRFDFSKQYKSGVIVGAFASKTNLSAEEFGEGSFTKGFYLSMPFDTLSLKPTTRRVKAAWQPILRDGGQKLSRKHSLFNLTDTVSPWFQRPNQN</sequence>
<evidence type="ECO:0000313" key="1">
    <source>
        <dbReference type="EMBL" id="MCV2401657.1"/>
    </source>
</evidence>
<comment type="caution">
    <text evidence="1">The sequence shown here is derived from an EMBL/GenBank/DDBJ whole genome shotgun (WGS) entry which is preliminary data.</text>
</comment>
<accession>A0ABT2YP56</accession>
<proteinExistence type="predicted"/>
<dbReference type="Proteomes" id="UP001209713">
    <property type="component" value="Unassembled WGS sequence"/>
</dbReference>
<keyword evidence="2" id="KW-1185">Reference proteome</keyword>
<evidence type="ECO:0000313" key="2">
    <source>
        <dbReference type="Proteomes" id="UP001209713"/>
    </source>
</evidence>
<dbReference type="RefSeq" id="WP_263529031.1">
    <property type="nucleotide sequence ID" value="NZ_JAOVZB010000001.1"/>
</dbReference>
<gene>
    <name evidence="1" type="ORF">OFY17_02055</name>
</gene>
<organism evidence="1 2">
    <name type="scientific">Marinomonas sargassi</name>
    <dbReference type="NCBI Taxonomy" id="2984494"/>
    <lineage>
        <taxon>Bacteria</taxon>
        <taxon>Pseudomonadati</taxon>
        <taxon>Pseudomonadota</taxon>
        <taxon>Gammaproteobacteria</taxon>
        <taxon>Oceanospirillales</taxon>
        <taxon>Oceanospirillaceae</taxon>
        <taxon>Marinomonas</taxon>
    </lineage>
</organism>
<name>A0ABT2YP56_9GAMM</name>
<dbReference type="EMBL" id="JAOVZB010000001">
    <property type="protein sequence ID" value="MCV2401657.1"/>
    <property type="molecule type" value="Genomic_DNA"/>
</dbReference>
<protein>
    <submittedName>
        <fullName evidence="1">YjbH domain-containing protein</fullName>
    </submittedName>
</protein>
<dbReference type="Pfam" id="PF06082">
    <property type="entry name" value="YjbH"/>
    <property type="match status" value="1"/>
</dbReference>